<evidence type="ECO:0000313" key="2">
    <source>
        <dbReference type="WBParaSite" id="nRc.2.0.1.t05282-RA"/>
    </source>
</evidence>
<sequence>MAKLISTGFASNAKDQQKMAMEQPCQMTTYISAKRGRRPPFCHFLHLPIRPQYPHKKCGFHHFNPPTRQRICGFGIHRLDHIRCPHPHADSVD</sequence>
<protein>
    <submittedName>
        <fullName evidence="2">Uncharacterized protein</fullName>
    </submittedName>
</protein>
<organism evidence="1 2">
    <name type="scientific">Romanomermis culicivorax</name>
    <name type="common">Nematode worm</name>
    <dbReference type="NCBI Taxonomy" id="13658"/>
    <lineage>
        <taxon>Eukaryota</taxon>
        <taxon>Metazoa</taxon>
        <taxon>Ecdysozoa</taxon>
        <taxon>Nematoda</taxon>
        <taxon>Enoplea</taxon>
        <taxon>Dorylaimia</taxon>
        <taxon>Mermithida</taxon>
        <taxon>Mermithoidea</taxon>
        <taxon>Mermithidae</taxon>
        <taxon>Romanomermis</taxon>
    </lineage>
</organism>
<dbReference type="AlphaFoldDB" id="A0A915HV43"/>
<evidence type="ECO:0000313" key="1">
    <source>
        <dbReference type="Proteomes" id="UP000887565"/>
    </source>
</evidence>
<accession>A0A915HV43</accession>
<proteinExistence type="predicted"/>
<dbReference type="Proteomes" id="UP000887565">
    <property type="component" value="Unplaced"/>
</dbReference>
<dbReference type="WBParaSite" id="nRc.2.0.1.t05282-RA">
    <property type="protein sequence ID" value="nRc.2.0.1.t05282-RA"/>
    <property type="gene ID" value="nRc.2.0.1.g05282"/>
</dbReference>
<name>A0A915HV43_ROMCU</name>
<reference evidence="2" key="1">
    <citation type="submission" date="2022-11" db="UniProtKB">
        <authorList>
            <consortium name="WormBaseParasite"/>
        </authorList>
    </citation>
    <scope>IDENTIFICATION</scope>
</reference>
<keyword evidence="1" id="KW-1185">Reference proteome</keyword>